<feature type="compositionally biased region" description="Polar residues" evidence="1">
    <location>
        <begin position="269"/>
        <end position="278"/>
    </location>
</feature>
<dbReference type="EMBL" id="BAABJO010000008">
    <property type="protein sequence ID" value="GAA5119229.1"/>
    <property type="molecule type" value="Genomic_DNA"/>
</dbReference>
<dbReference type="Proteomes" id="UP001500804">
    <property type="component" value="Unassembled WGS sequence"/>
</dbReference>
<name>A0ABP9NH00_9PSEU</name>
<sequence>MPCTFHCSTGTGKPARWIASRLRELADAVAVAVRQCDDPAGLWRTRPPGAAVDGPGELGGVGEVLVEGAVGHHDRGVEAGRPRDVDHGAGRCGDAQAVDLHDLVGCERSGVHVHTLADPTAGTPVPRAVDAVERQPPGRQAQQHRGRDVGEDAVRGLALVAHRGEQGVAGLEPRRHAWGRQVGAPSEADELPGPPPPAQLVIGPPRGEQLPTYDKTGNLHARQHPRPAAPMGPNERIAHSHTNMGAHTRTAVAVPAPAFMCQRARRTSHTNPGAQTGTAVRVPAPMLVRGRAAAASTARKSSR</sequence>
<evidence type="ECO:0000313" key="3">
    <source>
        <dbReference type="Proteomes" id="UP001500804"/>
    </source>
</evidence>
<feature type="compositionally biased region" description="Low complexity" evidence="1">
    <location>
        <begin position="291"/>
        <end position="303"/>
    </location>
</feature>
<comment type="caution">
    <text evidence="2">The sequence shown here is derived from an EMBL/GenBank/DDBJ whole genome shotgun (WGS) entry which is preliminary data.</text>
</comment>
<gene>
    <name evidence="2" type="ORF">GCM10023320_24650</name>
</gene>
<feature type="region of interest" description="Disordered" evidence="1">
    <location>
        <begin position="182"/>
        <end position="210"/>
    </location>
</feature>
<protein>
    <submittedName>
        <fullName evidence="2">Uncharacterized protein</fullName>
    </submittedName>
</protein>
<reference evidence="3" key="1">
    <citation type="journal article" date="2019" name="Int. J. Syst. Evol. Microbiol.">
        <title>The Global Catalogue of Microorganisms (GCM) 10K type strain sequencing project: providing services to taxonomists for standard genome sequencing and annotation.</title>
        <authorList>
            <consortium name="The Broad Institute Genomics Platform"/>
            <consortium name="The Broad Institute Genome Sequencing Center for Infectious Disease"/>
            <person name="Wu L."/>
            <person name="Ma J."/>
        </authorList>
    </citation>
    <scope>NUCLEOTIDE SEQUENCE [LARGE SCALE GENOMIC DNA]</scope>
    <source>
        <strain evidence="3">JCM 18302</strain>
    </source>
</reference>
<accession>A0ABP9NH00</accession>
<proteinExistence type="predicted"/>
<organism evidence="2 3">
    <name type="scientific">Pseudonocardia adelaidensis</name>
    <dbReference type="NCBI Taxonomy" id="648754"/>
    <lineage>
        <taxon>Bacteria</taxon>
        <taxon>Bacillati</taxon>
        <taxon>Actinomycetota</taxon>
        <taxon>Actinomycetes</taxon>
        <taxon>Pseudonocardiales</taxon>
        <taxon>Pseudonocardiaceae</taxon>
        <taxon>Pseudonocardia</taxon>
    </lineage>
</organism>
<keyword evidence="3" id="KW-1185">Reference proteome</keyword>
<evidence type="ECO:0000313" key="2">
    <source>
        <dbReference type="EMBL" id="GAA5119229.1"/>
    </source>
</evidence>
<evidence type="ECO:0000256" key="1">
    <source>
        <dbReference type="SAM" id="MobiDB-lite"/>
    </source>
</evidence>
<feature type="region of interest" description="Disordered" evidence="1">
    <location>
        <begin position="265"/>
        <end position="303"/>
    </location>
</feature>